<keyword evidence="3" id="KW-1185">Reference proteome</keyword>
<feature type="region of interest" description="Disordered" evidence="1">
    <location>
        <begin position="114"/>
        <end position="149"/>
    </location>
</feature>
<sequence length="149" mass="16569">MTVRFDSADPRLDPEPRRAALAVRANPGERRDYTVTLSQPLPIFSGPARGLQVTVDYVPDRHVLDPDSLTRYLAGLDRWIWSGLEALGLAILDDLNNELVPRWLRVTVSASATGPLEGLDTGRPRRQTVTLEDRQPHWSPAVWPPGGLD</sequence>
<evidence type="ECO:0000313" key="2">
    <source>
        <dbReference type="EMBL" id="MBB4285128.1"/>
    </source>
</evidence>
<name>A0A7W6RXN7_9PROT</name>
<dbReference type="RefSeq" id="WP_246423558.1">
    <property type="nucleotide sequence ID" value="NZ_JACIGI010000005.1"/>
</dbReference>
<dbReference type="Proteomes" id="UP000555728">
    <property type="component" value="Unassembled WGS sequence"/>
</dbReference>
<dbReference type="AlphaFoldDB" id="A0A7W6RXN7"/>
<evidence type="ECO:0000313" key="3">
    <source>
        <dbReference type="Proteomes" id="UP000555728"/>
    </source>
</evidence>
<comment type="caution">
    <text evidence="2">The sequence shown here is derived from an EMBL/GenBank/DDBJ whole genome shotgun (WGS) entry which is preliminary data.</text>
</comment>
<organism evidence="2 3">
    <name type="scientific">Roseospira goensis</name>
    <dbReference type="NCBI Taxonomy" id="391922"/>
    <lineage>
        <taxon>Bacteria</taxon>
        <taxon>Pseudomonadati</taxon>
        <taxon>Pseudomonadota</taxon>
        <taxon>Alphaproteobacteria</taxon>
        <taxon>Rhodospirillales</taxon>
        <taxon>Rhodospirillaceae</taxon>
        <taxon>Roseospira</taxon>
    </lineage>
</organism>
<gene>
    <name evidence="2" type="ORF">GGD88_000845</name>
</gene>
<protein>
    <submittedName>
        <fullName evidence="2">NADPH-dependent 7-cyano-7-deazaguanine reductase QueF</fullName>
    </submittedName>
</protein>
<reference evidence="2 3" key="1">
    <citation type="submission" date="2020-08" db="EMBL/GenBank/DDBJ databases">
        <title>Genome sequencing of Purple Non-Sulfur Bacteria from various extreme environments.</title>
        <authorList>
            <person name="Mayer M."/>
        </authorList>
    </citation>
    <scope>NUCLEOTIDE SEQUENCE [LARGE SCALE GENOMIC DNA]</scope>
    <source>
        <strain evidence="2 3">JA135</strain>
    </source>
</reference>
<proteinExistence type="predicted"/>
<accession>A0A7W6RXN7</accession>
<dbReference type="EMBL" id="JACIGI010000005">
    <property type="protein sequence ID" value="MBB4285128.1"/>
    <property type="molecule type" value="Genomic_DNA"/>
</dbReference>
<evidence type="ECO:0000256" key="1">
    <source>
        <dbReference type="SAM" id="MobiDB-lite"/>
    </source>
</evidence>